<dbReference type="RefSeq" id="WP_256421755.1">
    <property type="nucleotide sequence ID" value="NZ_JANHDI010000009.1"/>
</dbReference>
<reference evidence="5 6" key="1">
    <citation type="journal article" date="2019" name="Int. J. Syst. Evol. Microbiol.">
        <title>The Global Catalogue of Microorganisms (GCM) 10K type strain sequencing project: providing services to taxonomists for standard genome sequencing and annotation.</title>
        <authorList>
            <consortium name="The Broad Institute Genomics Platform"/>
            <consortium name="The Broad Institute Genome Sequencing Center for Infectious Disease"/>
            <person name="Wu L."/>
            <person name="Ma J."/>
        </authorList>
    </citation>
    <scope>NUCLEOTIDE SEQUENCE [LARGE SCALE GENOMIC DNA]</scope>
    <source>
        <strain evidence="5 6">CGMCC 1.12121</strain>
    </source>
</reference>
<evidence type="ECO:0000313" key="6">
    <source>
        <dbReference type="Proteomes" id="UP001597085"/>
    </source>
</evidence>
<dbReference type="Gene3D" id="3.40.50.970">
    <property type="match status" value="1"/>
</dbReference>
<dbReference type="CDD" id="cd02000">
    <property type="entry name" value="TPP_E1_PDC_ADC_BCADC"/>
    <property type="match status" value="1"/>
</dbReference>
<dbReference type="InterPro" id="IPR050642">
    <property type="entry name" value="PDH_E1_Alpha_Subunit"/>
</dbReference>
<keyword evidence="6" id="KW-1185">Reference proteome</keyword>
<comment type="caution">
    <text evidence="5">The sequence shown here is derived from an EMBL/GenBank/DDBJ whole genome shotgun (WGS) entry which is preliminary data.</text>
</comment>
<feature type="domain" description="Dehydrogenase E1 component" evidence="4">
    <location>
        <begin position="18"/>
        <end position="305"/>
    </location>
</feature>
<organism evidence="5 6">
    <name type="scientific">Halobellus rarus</name>
    <dbReference type="NCBI Taxonomy" id="1126237"/>
    <lineage>
        <taxon>Archaea</taxon>
        <taxon>Methanobacteriati</taxon>
        <taxon>Methanobacteriota</taxon>
        <taxon>Stenosarchaea group</taxon>
        <taxon>Halobacteria</taxon>
        <taxon>Halobacteriales</taxon>
        <taxon>Haloferacaceae</taxon>
        <taxon>Halobellus</taxon>
    </lineage>
</organism>
<protein>
    <submittedName>
        <fullName evidence="5">Thiamine pyrophosphate-dependent dehydrogenase E1 component subunit alpha</fullName>
    </submittedName>
</protein>
<keyword evidence="2" id="KW-0560">Oxidoreductase</keyword>
<dbReference type="GO" id="GO:0044272">
    <property type="term" value="P:sulfur compound biosynthetic process"/>
    <property type="evidence" value="ECO:0007669"/>
    <property type="project" value="UniProtKB-ARBA"/>
</dbReference>
<gene>
    <name evidence="5" type="ORF">ACFSBX_14710</name>
</gene>
<dbReference type="SUPFAM" id="SSF52518">
    <property type="entry name" value="Thiamin diphosphate-binding fold (THDP-binding)"/>
    <property type="match status" value="1"/>
</dbReference>
<dbReference type="InterPro" id="IPR029061">
    <property type="entry name" value="THDP-binding"/>
</dbReference>
<name>A0ABD6CRD3_9EURY</name>
<proteinExistence type="predicted"/>
<comment type="cofactor">
    <cofactor evidence="1">
        <name>thiamine diphosphate</name>
        <dbReference type="ChEBI" id="CHEBI:58937"/>
    </cofactor>
</comment>
<dbReference type="GO" id="GO:0016491">
    <property type="term" value="F:oxidoreductase activity"/>
    <property type="evidence" value="ECO:0007669"/>
    <property type="project" value="UniProtKB-KW"/>
</dbReference>
<sequence length="326" mass="36334">MVAPEERKDLHENLLLNRLFEEKVLEVYEDSGIPELPHLSLGQEAVGVGTVFALEEDDWLAPSLRTRAVTLMRLSLRDVVTGMFGTESGPTEGRTTQHHLGSSEANIMGTTGMIGSHLNVAAGAGLTAQQLGEDRVTAVFFGDGAATRGEFHTALNFAAVEDLPVIFVLENNQWIEETRALDVIAAEENISEMSGHNLPKEVIDGQDVDEVLNTVSEAAERARSGDGPTLIEAKTYRYRPHAEVIPERRDEDEIAEWKERDPVELHRDYLLDNAIVDEDWLESTRDSLMEDIEDAFEFAEEDSLPDEEAMYKVYKDTDVDMYGGVR</sequence>
<dbReference type="EMBL" id="JBHUDK010000014">
    <property type="protein sequence ID" value="MFD1600212.1"/>
    <property type="molecule type" value="Genomic_DNA"/>
</dbReference>
<evidence type="ECO:0000256" key="2">
    <source>
        <dbReference type="ARBA" id="ARBA00023002"/>
    </source>
</evidence>
<dbReference type="Pfam" id="PF00676">
    <property type="entry name" value="E1_dh"/>
    <property type="match status" value="1"/>
</dbReference>
<evidence type="ECO:0000256" key="1">
    <source>
        <dbReference type="ARBA" id="ARBA00001964"/>
    </source>
</evidence>
<keyword evidence="3" id="KW-0786">Thiamine pyrophosphate</keyword>
<dbReference type="PANTHER" id="PTHR11516:SF41">
    <property type="entry name" value="3-METHYL-2-OXOBUTANOATE DEHYDROGENASE SUBUNIT ALPHA"/>
    <property type="match status" value="1"/>
</dbReference>
<dbReference type="Proteomes" id="UP001597085">
    <property type="component" value="Unassembled WGS sequence"/>
</dbReference>
<accession>A0ABD6CRD3</accession>
<evidence type="ECO:0000256" key="3">
    <source>
        <dbReference type="ARBA" id="ARBA00023052"/>
    </source>
</evidence>
<dbReference type="PANTHER" id="PTHR11516">
    <property type="entry name" value="PYRUVATE DEHYDROGENASE E1 COMPONENT, ALPHA SUBUNIT BACTERIAL AND ORGANELLAR"/>
    <property type="match status" value="1"/>
</dbReference>
<evidence type="ECO:0000313" key="5">
    <source>
        <dbReference type="EMBL" id="MFD1600212.1"/>
    </source>
</evidence>
<dbReference type="InterPro" id="IPR001017">
    <property type="entry name" value="DH_E1"/>
</dbReference>
<evidence type="ECO:0000259" key="4">
    <source>
        <dbReference type="Pfam" id="PF00676"/>
    </source>
</evidence>
<dbReference type="AlphaFoldDB" id="A0ABD6CRD3"/>
<dbReference type="GO" id="GO:0006082">
    <property type="term" value="P:organic acid metabolic process"/>
    <property type="evidence" value="ECO:0007669"/>
    <property type="project" value="UniProtKB-ARBA"/>
</dbReference>